<dbReference type="InterPro" id="IPR002110">
    <property type="entry name" value="Ankyrin_rpt"/>
</dbReference>
<keyword evidence="1" id="KW-0677">Repeat</keyword>
<dbReference type="AlphaFoldDB" id="A0A8B8CW80"/>
<protein>
    <submittedName>
        <fullName evidence="5">Uncharacterized protein LOC111122557</fullName>
    </submittedName>
    <submittedName>
        <fullName evidence="6">Uncharacterized protein LOC111127259</fullName>
    </submittedName>
</protein>
<dbReference type="Gene3D" id="1.25.40.20">
    <property type="entry name" value="Ankyrin repeat-containing domain"/>
    <property type="match status" value="1"/>
</dbReference>
<dbReference type="PROSITE" id="PS50297">
    <property type="entry name" value="ANK_REP_REGION"/>
    <property type="match status" value="3"/>
</dbReference>
<feature type="repeat" description="ANK" evidence="3">
    <location>
        <begin position="143"/>
        <end position="175"/>
    </location>
</feature>
<evidence type="ECO:0000256" key="1">
    <source>
        <dbReference type="ARBA" id="ARBA00022737"/>
    </source>
</evidence>
<feature type="repeat" description="ANK" evidence="3">
    <location>
        <begin position="76"/>
        <end position="97"/>
    </location>
</feature>
<name>A0A8B8CW80_CRAVI</name>
<dbReference type="Pfam" id="PF12796">
    <property type="entry name" value="Ank_2"/>
    <property type="match status" value="1"/>
</dbReference>
<reference evidence="5 6" key="1">
    <citation type="submission" date="2025-04" db="UniProtKB">
        <authorList>
            <consortium name="RefSeq"/>
        </authorList>
    </citation>
    <scope>IDENTIFICATION</scope>
    <source>
        <tissue evidence="5 6">Whole sample</tissue>
    </source>
</reference>
<dbReference type="PRINTS" id="PR01415">
    <property type="entry name" value="ANKYRIN"/>
</dbReference>
<dbReference type="Proteomes" id="UP000694844">
    <property type="component" value="Chromosome 3"/>
</dbReference>
<dbReference type="RefSeq" id="XP_022320053.1">
    <property type="nucleotide sequence ID" value="XM_022464345.1"/>
</dbReference>
<dbReference type="Pfam" id="PF00023">
    <property type="entry name" value="Ank"/>
    <property type="match status" value="1"/>
</dbReference>
<sequence>MDSIAMKTLPKKFAKEAPVLIRRKRLTSTGEVLETQDCLDSVVIGNDIFQCVLTGDEESVRSYLKSGKNPNLRNKNGNSLLHLAVDGGDADIVEMFLCDDRCQIDGINEMGQTPLMCAITLNDLDLVKRLMKAGADIEIRDKAGKTSLLIALYECNNNIAEYLIKHGSDVNATDSLGHSALFIAINTLDKGCVKIASKLLKADYSLEKDKEWMKREGLDIEIKKSHGRISRVLRKVSCGMNHNENQDSLMSYFRVRQAPDGQSRLHVMTVDR</sequence>
<gene>
    <name evidence="5" type="primary">LOC111122557</name>
    <name evidence="6" type="synonym">LOC111127259</name>
</gene>
<dbReference type="PANTHER" id="PTHR24198:SF165">
    <property type="entry name" value="ANKYRIN REPEAT-CONTAINING PROTEIN-RELATED"/>
    <property type="match status" value="1"/>
</dbReference>
<evidence type="ECO:0000313" key="5">
    <source>
        <dbReference type="RefSeq" id="XP_022320053.1"/>
    </source>
</evidence>
<organism evidence="4 5">
    <name type="scientific">Crassostrea virginica</name>
    <name type="common">Eastern oyster</name>
    <dbReference type="NCBI Taxonomy" id="6565"/>
    <lineage>
        <taxon>Eukaryota</taxon>
        <taxon>Metazoa</taxon>
        <taxon>Spiralia</taxon>
        <taxon>Lophotrochozoa</taxon>
        <taxon>Mollusca</taxon>
        <taxon>Bivalvia</taxon>
        <taxon>Autobranchia</taxon>
        <taxon>Pteriomorphia</taxon>
        <taxon>Ostreida</taxon>
        <taxon>Ostreoidea</taxon>
        <taxon>Ostreidae</taxon>
        <taxon>Crassostrea</taxon>
    </lineage>
</organism>
<accession>A0A8B8CW80</accession>
<dbReference type="GeneID" id="111122557"/>
<dbReference type="SUPFAM" id="SSF48403">
    <property type="entry name" value="Ankyrin repeat"/>
    <property type="match status" value="1"/>
</dbReference>
<dbReference type="InterPro" id="IPR036770">
    <property type="entry name" value="Ankyrin_rpt-contain_sf"/>
</dbReference>
<dbReference type="KEGG" id="cvn:111127259"/>
<dbReference type="KEGG" id="cvn:111122557"/>
<keyword evidence="2 3" id="KW-0040">ANK repeat</keyword>
<evidence type="ECO:0000313" key="4">
    <source>
        <dbReference type="Proteomes" id="UP000694844"/>
    </source>
</evidence>
<dbReference type="PROSITE" id="PS50088">
    <property type="entry name" value="ANK_REPEAT"/>
    <property type="match status" value="3"/>
</dbReference>
<dbReference type="SMART" id="SM00248">
    <property type="entry name" value="ANK"/>
    <property type="match status" value="4"/>
</dbReference>
<dbReference type="PANTHER" id="PTHR24198">
    <property type="entry name" value="ANKYRIN REPEAT AND PROTEIN KINASE DOMAIN-CONTAINING PROTEIN"/>
    <property type="match status" value="1"/>
</dbReference>
<evidence type="ECO:0000313" key="6">
    <source>
        <dbReference type="RefSeq" id="XP_022328064.1"/>
    </source>
</evidence>
<evidence type="ECO:0000256" key="3">
    <source>
        <dbReference type="PROSITE-ProRule" id="PRU00023"/>
    </source>
</evidence>
<dbReference type="RefSeq" id="XP_022328064.1">
    <property type="nucleotide sequence ID" value="XM_022472356.1"/>
</dbReference>
<feature type="repeat" description="ANK" evidence="3">
    <location>
        <begin position="110"/>
        <end position="142"/>
    </location>
</feature>
<proteinExistence type="predicted"/>
<evidence type="ECO:0000256" key="2">
    <source>
        <dbReference type="ARBA" id="ARBA00023043"/>
    </source>
</evidence>
<keyword evidence="4" id="KW-1185">Reference proteome</keyword>
<dbReference type="OrthoDB" id="6109495at2759"/>